<name>A0AA38CMW2_TAXCH</name>
<dbReference type="AlphaFoldDB" id="A0AA38CMW2"/>
<evidence type="ECO:0000313" key="2">
    <source>
        <dbReference type="EMBL" id="KAH9302657.1"/>
    </source>
</evidence>
<reference evidence="2 3" key="1">
    <citation type="journal article" date="2021" name="Nat. Plants">
        <title>The Taxus genome provides insights into paclitaxel biosynthesis.</title>
        <authorList>
            <person name="Xiong X."/>
            <person name="Gou J."/>
            <person name="Liao Q."/>
            <person name="Li Y."/>
            <person name="Zhou Q."/>
            <person name="Bi G."/>
            <person name="Li C."/>
            <person name="Du R."/>
            <person name="Wang X."/>
            <person name="Sun T."/>
            <person name="Guo L."/>
            <person name="Liang H."/>
            <person name="Lu P."/>
            <person name="Wu Y."/>
            <person name="Zhang Z."/>
            <person name="Ro D.K."/>
            <person name="Shang Y."/>
            <person name="Huang S."/>
            <person name="Yan J."/>
        </authorList>
    </citation>
    <scope>NUCLEOTIDE SEQUENCE [LARGE SCALE GENOMIC DNA]</scope>
    <source>
        <strain evidence="2">Ta-2019</strain>
    </source>
</reference>
<accession>A0AA38CMW2</accession>
<sequence>MSQGSPKQSGMLGTKVREPAEPGEMSQGSAETLWDARDDSTRTGRTGRNESRQPEKVWDARDE</sequence>
<proteinExistence type="predicted"/>
<feature type="region of interest" description="Disordered" evidence="1">
    <location>
        <begin position="1"/>
        <end position="63"/>
    </location>
</feature>
<keyword evidence="3" id="KW-1185">Reference proteome</keyword>
<evidence type="ECO:0000256" key="1">
    <source>
        <dbReference type="SAM" id="MobiDB-lite"/>
    </source>
</evidence>
<protein>
    <submittedName>
        <fullName evidence="2">Uncharacterized protein</fullName>
    </submittedName>
</protein>
<evidence type="ECO:0000313" key="3">
    <source>
        <dbReference type="Proteomes" id="UP000824469"/>
    </source>
</evidence>
<dbReference type="EMBL" id="JAHRHJ020000009">
    <property type="protein sequence ID" value="KAH9302657.1"/>
    <property type="molecule type" value="Genomic_DNA"/>
</dbReference>
<organism evidence="2 3">
    <name type="scientific">Taxus chinensis</name>
    <name type="common">Chinese yew</name>
    <name type="synonym">Taxus wallichiana var. chinensis</name>
    <dbReference type="NCBI Taxonomy" id="29808"/>
    <lineage>
        <taxon>Eukaryota</taxon>
        <taxon>Viridiplantae</taxon>
        <taxon>Streptophyta</taxon>
        <taxon>Embryophyta</taxon>
        <taxon>Tracheophyta</taxon>
        <taxon>Spermatophyta</taxon>
        <taxon>Pinopsida</taxon>
        <taxon>Pinidae</taxon>
        <taxon>Conifers II</taxon>
        <taxon>Cupressales</taxon>
        <taxon>Taxaceae</taxon>
        <taxon>Taxus</taxon>
    </lineage>
</organism>
<comment type="caution">
    <text evidence="2">The sequence shown here is derived from an EMBL/GenBank/DDBJ whole genome shotgun (WGS) entry which is preliminary data.</text>
</comment>
<feature type="compositionally biased region" description="Basic and acidic residues" evidence="1">
    <location>
        <begin position="34"/>
        <end position="63"/>
    </location>
</feature>
<gene>
    <name evidence="2" type="ORF">KI387_014240</name>
</gene>
<feature type="non-terminal residue" evidence="2">
    <location>
        <position position="63"/>
    </location>
</feature>
<dbReference type="Proteomes" id="UP000824469">
    <property type="component" value="Unassembled WGS sequence"/>
</dbReference>